<dbReference type="RefSeq" id="WP_006417045.1">
    <property type="nucleotide sequence ID" value="NC_010086.1"/>
</dbReference>
<dbReference type="eggNOG" id="ENOG5033FMG">
    <property type="taxonomic scope" value="Bacteria"/>
</dbReference>
<accession>A0A0H3KKX0</accession>
<protein>
    <recommendedName>
        <fullName evidence="4">Carboxypeptidase regulatory-like domain-containing protein</fullName>
    </recommendedName>
</protein>
<evidence type="ECO:0000313" key="2">
    <source>
        <dbReference type="EMBL" id="BAG45889.1"/>
    </source>
</evidence>
<dbReference type="AlphaFoldDB" id="A0A0H3KKX0"/>
<organism evidence="2 3">
    <name type="scientific">Burkholderia multivorans (strain ATCC 17616 / 249)</name>
    <dbReference type="NCBI Taxonomy" id="395019"/>
    <lineage>
        <taxon>Bacteria</taxon>
        <taxon>Pseudomonadati</taxon>
        <taxon>Pseudomonadota</taxon>
        <taxon>Betaproteobacteria</taxon>
        <taxon>Burkholderiales</taxon>
        <taxon>Burkholderiaceae</taxon>
        <taxon>Burkholderia</taxon>
        <taxon>Burkholderia cepacia complex</taxon>
    </lineage>
</organism>
<dbReference type="KEGG" id="bmu:Bmul_4480"/>
<dbReference type="HOGENOM" id="CLU_121829_4_0_4"/>
<reference evidence="2 3" key="1">
    <citation type="submission" date="2007-04" db="EMBL/GenBank/DDBJ databases">
        <title>Complete genome sequence of Burkholderia multivorans ATCC 17616.</title>
        <authorList>
            <person name="Ohtsubo Y."/>
            <person name="Yamashita A."/>
            <person name="Kurokawa K."/>
            <person name="Takami H."/>
            <person name="Yuhara S."/>
            <person name="Nishiyama E."/>
            <person name="Endo R."/>
            <person name="Miyazaki R."/>
            <person name="Ono A."/>
            <person name="Yano K."/>
            <person name="Ito M."/>
            <person name="Sota M."/>
            <person name="Yuji N."/>
            <person name="Hattori M."/>
            <person name="Tsuda M."/>
        </authorList>
    </citation>
    <scope>NUCLEOTIDE SEQUENCE [LARGE SCALE GENOMIC DNA]</scope>
    <source>
        <strain evidence="3">ATCC 17616 / 249</strain>
    </source>
</reference>
<evidence type="ECO:0000256" key="1">
    <source>
        <dbReference type="SAM" id="SignalP"/>
    </source>
</evidence>
<evidence type="ECO:0008006" key="4">
    <source>
        <dbReference type="Google" id="ProtNLM"/>
    </source>
</evidence>
<dbReference type="Proteomes" id="UP000008815">
    <property type="component" value="Chromosome 2"/>
</dbReference>
<keyword evidence="3" id="KW-1185">Reference proteome</keyword>
<sequence length="138" mass="14978">MSSLLRQHARPYIALFMSALCAGAYAQTTATASAPDTGRYVISYVCGDTQIDSSAPLPPDGRPYNLGVTFVSAQTGQPLSNVQVRLRRHGRVLVEFNATGPRCLFSLPEASYRVEGTYEGSMQFAIVETGSLTAQLRW</sequence>
<dbReference type="EMBL" id="AP009386">
    <property type="protein sequence ID" value="BAG45889.1"/>
    <property type="molecule type" value="Genomic_DNA"/>
</dbReference>
<keyword evidence="1" id="KW-0732">Signal</keyword>
<gene>
    <name evidence="2" type="ordered locus">BMULJ_04030</name>
</gene>
<feature type="signal peptide" evidence="1">
    <location>
        <begin position="1"/>
        <end position="26"/>
    </location>
</feature>
<evidence type="ECO:0000313" key="3">
    <source>
        <dbReference type="Proteomes" id="UP000008815"/>
    </source>
</evidence>
<feature type="chain" id="PRO_5002613756" description="Carboxypeptidase regulatory-like domain-containing protein" evidence="1">
    <location>
        <begin position="27"/>
        <end position="138"/>
    </location>
</feature>
<proteinExistence type="predicted"/>
<name>A0A0H3KKX0_BURM1</name>
<dbReference type="KEGG" id="bmj:BMULJ_04030"/>